<keyword evidence="1" id="KW-0732">Signal</keyword>
<accession>A0A1F5N5B3</accession>
<evidence type="ECO:0000313" key="2">
    <source>
        <dbReference type="EMBL" id="OGE72742.1"/>
    </source>
</evidence>
<sequence>MMKQVMTMVVMSAMLLLCGAGHLSPPDIARPGLNVTTPGTIEQAVTELRLAETEEEGMSILNRYPQDVRETLLKQCEVSETVESEDEPWTGPAVDTFLDFSGRQRHEVLAVQHMVMLRNGVPIESVDAVITEDTWYYYHPDDGSIATDMPASMTAATEMDIYGVDVVVLTWNKYCWFIEFGVTFYLPVCFHEIAPGQFDGILDAWAPNPSCAWNCNGGLCAFGMCGSAWDGPGYKGWWDYHSCSPYWSIRVAKIV</sequence>
<comment type="caution">
    <text evidence="2">The sequence shown here is derived from an EMBL/GenBank/DDBJ whole genome shotgun (WGS) entry which is preliminary data.</text>
</comment>
<feature type="signal peptide" evidence="1">
    <location>
        <begin position="1"/>
        <end position="29"/>
    </location>
</feature>
<dbReference type="Proteomes" id="UP000177057">
    <property type="component" value="Unassembled WGS sequence"/>
</dbReference>
<feature type="chain" id="PRO_5009520083" evidence="1">
    <location>
        <begin position="30"/>
        <end position="255"/>
    </location>
</feature>
<dbReference type="STRING" id="1797794.A3H40_02675"/>
<evidence type="ECO:0000256" key="1">
    <source>
        <dbReference type="SAM" id="SignalP"/>
    </source>
</evidence>
<proteinExistence type="predicted"/>
<gene>
    <name evidence="2" type="ORF">A3H40_02675</name>
</gene>
<evidence type="ECO:0000313" key="3">
    <source>
        <dbReference type="Proteomes" id="UP000177057"/>
    </source>
</evidence>
<organism evidence="2 3">
    <name type="scientific">Candidatus Daviesbacteria bacterium RIFCSPLOWO2_02_FULL_38_15</name>
    <dbReference type="NCBI Taxonomy" id="1797794"/>
    <lineage>
        <taxon>Bacteria</taxon>
        <taxon>Candidatus Daviesiibacteriota</taxon>
    </lineage>
</organism>
<reference evidence="2 3" key="1">
    <citation type="journal article" date="2016" name="Nat. Commun.">
        <title>Thousands of microbial genomes shed light on interconnected biogeochemical processes in an aquifer system.</title>
        <authorList>
            <person name="Anantharaman K."/>
            <person name="Brown C.T."/>
            <person name="Hug L.A."/>
            <person name="Sharon I."/>
            <person name="Castelle C.J."/>
            <person name="Probst A.J."/>
            <person name="Thomas B.C."/>
            <person name="Singh A."/>
            <person name="Wilkins M.J."/>
            <person name="Karaoz U."/>
            <person name="Brodie E.L."/>
            <person name="Williams K.H."/>
            <person name="Hubbard S.S."/>
            <person name="Banfield J.F."/>
        </authorList>
    </citation>
    <scope>NUCLEOTIDE SEQUENCE [LARGE SCALE GENOMIC DNA]</scope>
</reference>
<protein>
    <submittedName>
        <fullName evidence="2">Uncharacterized protein</fullName>
    </submittedName>
</protein>
<dbReference type="EMBL" id="MFDV01000003">
    <property type="protein sequence ID" value="OGE72742.1"/>
    <property type="molecule type" value="Genomic_DNA"/>
</dbReference>
<dbReference type="AlphaFoldDB" id="A0A1F5N5B3"/>
<name>A0A1F5N5B3_9BACT</name>